<dbReference type="PROSITE" id="PS50113">
    <property type="entry name" value="PAC"/>
    <property type="match status" value="1"/>
</dbReference>
<dbReference type="GO" id="GO:0071111">
    <property type="term" value="F:cyclic-guanylate-specific phosphodiesterase activity"/>
    <property type="evidence" value="ECO:0007669"/>
    <property type="project" value="UniProtKB-EC"/>
</dbReference>
<dbReference type="NCBIfam" id="TIGR00254">
    <property type="entry name" value="GGDEF"/>
    <property type="match status" value="1"/>
</dbReference>
<evidence type="ECO:0000259" key="5">
    <source>
        <dbReference type="PROSITE" id="PS50883"/>
    </source>
</evidence>
<dbReference type="Gene3D" id="3.30.450.20">
    <property type="entry name" value="PAS domain"/>
    <property type="match status" value="3"/>
</dbReference>
<reference evidence="7 8" key="1">
    <citation type="submission" date="2021-04" db="EMBL/GenBank/DDBJ databases">
        <title>The genome sequence of Ideonella sp. 3Y2.</title>
        <authorList>
            <person name="Liu Y."/>
        </authorList>
    </citation>
    <scope>NUCLEOTIDE SEQUENCE [LARGE SCALE GENOMIC DNA]</scope>
    <source>
        <strain evidence="7 8">3Y2</strain>
    </source>
</reference>
<dbReference type="PANTHER" id="PTHR44757">
    <property type="entry name" value="DIGUANYLATE CYCLASE DGCP"/>
    <property type="match status" value="1"/>
</dbReference>
<evidence type="ECO:0000313" key="8">
    <source>
        <dbReference type="Proteomes" id="UP000676246"/>
    </source>
</evidence>
<dbReference type="SMART" id="SM00267">
    <property type="entry name" value="GGDEF"/>
    <property type="match status" value="1"/>
</dbReference>
<dbReference type="InterPro" id="IPR043128">
    <property type="entry name" value="Rev_trsase/Diguanyl_cyclase"/>
</dbReference>
<proteinExistence type="predicted"/>
<accession>A0A941BNI8</accession>
<dbReference type="CDD" id="cd00130">
    <property type="entry name" value="PAS"/>
    <property type="match status" value="1"/>
</dbReference>
<dbReference type="InterPro" id="IPR052155">
    <property type="entry name" value="Biofilm_reg_signaling"/>
</dbReference>
<dbReference type="Gene3D" id="3.20.20.450">
    <property type="entry name" value="EAL domain"/>
    <property type="match status" value="1"/>
</dbReference>
<feature type="transmembrane region" description="Helical" evidence="2">
    <location>
        <begin position="20"/>
        <end position="40"/>
    </location>
</feature>
<dbReference type="PANTHER" id="PTHR44757:SF2">
    <property type="entry name" value="BIOFILM ARCHITECTURE MAINTENANCE PROTEIN MBAA"/>
    <property type="match status" value="1"/>
</dbReference>
<dbReference type="PROSITE" id="PS50883">
    <property type="entry name" value="EAL"/>
    <property type="match status" value="1"/>
</dbReference>
<dbReference type="GO" id="GO:0006355">
    <property type="term" value="P:regulation of DNA-templated transcription"/>
    <property type="evidence" value="ECO:0007669"/>
    <property type="project" value="InterPro"/>
</dbReference>
<keyword evidence="2" id="KW-1133">Transmembrane helix</keyword>
<comment type="caution">
    <text evidence="7">The sequence shown here is derived from an EMBL/GenBank/DDBJ whole genome shotgun (WGS) entry which is preliminary data.</text>
</comment>
<feature type="domain" description="PAS" evidence="3">
    <location>
        <begin position="334"/>
        <end position="380"/>
    </location>
</feature>
<dbReference type="InterPro" id="IPR001633">
    <property type="entry name" value="EAL_dom"/>
</dbReference>
<dbReference type="RefSeq" id="WP_210857047.1">
    <property type="nucleotide sequence ID" value="NZ_JAGQDD010000028.1"/>
</dbReference>
<dbReference type="Pfam" id="PF00990">
    <property type="entry name" value="GGDEF"/>
    <property type="match status" value="1"/>
</dbReference>
<dbReference type="SMART" id="SM00052">
    <property type="entry name" value="EAL"/>
    <property type="match status" value="1"/>
</dbReference>
<evidence type="ECO:0000256" key="1">
    <source>
        <dbReference type="ARBA" id="ARBA00051114"/>
    </source>
</evidence>
<feature type="domain" description="GGDEF" evidence="6">
    <location>
        <begin position="491"/>
        <end position="626"/>
    </location>
</feature>
<dbReference type="Gene3D" id="3.30.70.270">
    <property type="match status" value="1"/>
</dbReference>
<dbReference type="CDD" id="cd01949">
    <property type="entry name" value="GGDEF"/>
    <property type="match status" value="1"/>
</dbReference>
<evidence type="ECO:0000259" key="4">
    <source>
        <dbReference type="PROSITE" id="PS50113"/>
    </source>
</evidence>
<dbReference type="NCBIfam" id="TIGR00229">
    <property type="entry name" value="sensory_box"/>
    <property type="match status" value="1"/>
</dbReference>
<keyword evidence="2" id="KW-0812">Transmembrane</keyword>
<evidence type="ECO:0000256" key="2">
    <source>
        <dbReference type="SAM" id="Phobius"/>
    </source>
</evidence>
<dbReference type="AlphaFoldDB" id="A0A941BNI8"/>
<dbReference type="InterPro" id="IPR013767">
    <property type="entry name" value="PAS_fold"/>
</dbReference>
<organism evidence="7 8">
    <name type="scientific">Ideonella alba</name>
    <dbReference type="NCBI Taxonomy" id="2824118"/>
    <lineage>
        <taxon>Bacteria</taxon>
        <taxon>Pseudomonadati</taxon>
        <taxon>Pseudomonadota</taxon>
        <taxon>Betaproteobacteria</taxon>
        <taxon>Burkholderiales</taxon>
        <taxon>Sphaerotilaceae</taxon>
        <taxon>Ideonella</taxon>
    </lineage>
</organism>
<feature type="domain" description="EAL" evidence="5">
    <location>
        <begin position="635"/>
        <end position="889"/>
    </location>
</feature>
<dbReference type="FunFam" id="3.20.20.450:FF:000001">
    <property type="entry name" value="Cyclic di-GMP phosphodiesterase yahA"/>
    <property type="match status" value="1"/>
</dbReference>
<dbReference type="SUPFAM" id="SSF141868">
    <property type="entry name" value="EAL domain-like"/>
    <property type="match status" value="1"/>
</dbReference>
<dbReference type="SUPFAM" id="SSF55785">
    <property type="entry name" value="PYP-like sensor domain (PAS domain)"/>
    <property type="match status" value="1"/>
</dbReference>
<dbReference type="FunFam" id="3.30.70.270:FF:000001">
    <property type="entry name" value="Diguanylate cyclase domain protein"/>
    <property type="match status" value="1"/>
</dbReference>
<dbReference type="CDD" id="cd12915">
    <property type="entry name" value="PDC2_DGC_like"/>
    <property type="match status" value="1"/>
</dbReference>
<dbReference type="GO" id="GO:0071732">
    <property type="term" value="P:cellular response to nitric oxide"/>
    <property type="evidence" value="ECO:0007669"/>
    <property type="project" value="UniProtKB-ARBA"/>
</dbReference>
<dbReference type="EMBL" id="JAGQDD010000028">
    <property type="protein sequence ID" value="MBQ0933379.1"/>
    <property type="molecule type" value="Genomic_DNA"/>
</dbReference>
<dbReference type="InterPro" id="IPR029787">
    <property type="entry name" value="Nucleotide_cyclase"/>
</dbReference>
<dbReference type="CDD" id="cd01948">
    <property type="entry name" value="EAL"/>
    <property type="match status" value="1"/>
</dbReference>
<keyword evidence="2" id="KW-0472">Membrane</keyword>
<sequence length="893" mass="96348">MPRPTALLSKLLARRPRTVVWGALALLASMIASLAVMGLWQSRLQHQARAEAHSENLATLTDAYLAAHLNQLDQSMQGVAHTVEASLALRGRIEPTEAASLIDAMQAERPDLSGVYLVDAAGRIMAGGLGVQPADLDQSGQPWFQSLRDSAHPGLQVAAPRLSLVGDGWVLPFGRRITGPDGQLAGAVLATMQVSHLSLLLSRVDAGPGGVVVLRSAALHQIVRYPALSGESGQVGRQNASPALRALMARNDWRVANYHTGQTPDGVARTYAARRMSAAPLLVLVGLADQDTLAGWHRELRTTLALVAGFLLLLSGAGLMLVRALARGEEARQRARLLTAVFEHSGEAIVVTDATNSIVEVNPAFVQQTGYTPEEVVGRNPRLLASGHTRPDEYEAMWASLTERGQWRGELLDRHRDGRVSPKWMSISVVRDAQGAITHHIAQTMDLSELKAAEQRILHLAHHDHLTGLPNRVLLRGRLEQALAAAQRAGSELAMLFIDLDRFKDINDSLGHHVGDAMLVEVAQRLQALVRGSDIVARLGGDEFVLVLTELGDEGARASALVAQKVLEALRQPVAVEGHALHTSASIGIAMYPSDGNDMDALMKGADAAMYHAKAAGRDGLHFYTAAMNQDNQERLALEQGLRVAIDRHELFLQYQPQIEAGGLRTVTVEALLRWRHPSLGLVSPVRFIPIAEDTGLIASIGRWVLHEALRQLAVWRAQGHTSLRVAVNVSAQQLRDELFAVAVADALVQHGVPGGALELEVTESTAMRDPRRTIAQLQQLRQLGVGLSIDDFGTGYSSLAYLKQLPLNSLKLDRSFVMDIEHDANDAAICAATITLAHSLGLEVVAEGVETRAQLDYLRGLGCDLVQGYLFAKPLDPDACQGFIEAQLAPAP</sequence>
<dbReference type="Proteomes" id="UP000676246">
    <property type="component" value="Unassembled WGS sequence"/>
</dbReference>
<feature type="domain" description="PAC" evidence="4">
    <location>
        <begin position="405"/>
        <end position="459"/>
    </location>
</feature>
<dbReference type="SMART" id="SM00091">
    <property type="entry name" value="PAS"/>
    <property type="match status" value="1"/>
</dbReference>
<dbReference type="InterPro" id="IPR035965">
    <property type="entry name" value="PAS-like_dom_sf"/>
</dbReference>
<dbReference type="Pfam" id="PF00563">
    <property type="entry name" value="EAL"/>
    <property type="match status" value="1"/>
</dbReference>
<gene>
    <name evidence="7" type="ORF">KAK03_23135</name>
</gene>
<dbReference type="CDD" id="cd12914">
    <property type="entry name" value="PDC1_DGC_like"/>
    <property type="match status" value="1"/>
</dbReference>
<comment type="catalytic activity">
    <reaction evidence="1">
        <text>3',3'-c-di-GMP + H2O = 5'-phosphoguanylyl(3'-&gt;5')guanosine + H(+)</text>
        <dbReference type="Rhea" id="RHEA:24902"/>
        <dbReference type="ChEBI" id="CHEBI:15377"/>
        <dbReference type="ChEBI" id="CHEBI:15378"/>
        <dbReference type="ChEBI" id="CHEBI:58754"/>
        <dbReference type="ChEBI" id="CHEBI:58805"/>
        <dbReference type="EC" id="3.1.4.52"/>
    </reaction>
    <physiologicalReaction direction="left-to-right" evidence="1">
        <dbReference type="Rhea" id="RHEA:24903"/>
    </physiologicalReaction>
</comment>
<dbReference type="InterPro" id="IPR000014">
    <property type="entry name" value="PAS"/>
</dbReference>
<evidence type="ECO:0000259" key="3">
    <source>
        <dbReference type="PROSITE" id="PS50112"/>
    </source>
</evidence>
<dbReference type="InterPro" id="IPR000160">
    <property type="entry name" value="GGDEF_dom"/>
</dbReference>
<feature type="transmembrane region" description="Helical" evidence="2">
    <location>
        <begin position="304"/>
        <end position="326"/>
    </location>
</feature>
<dbReference type="Pfam" id="PF00989">
    <property type="entry name" value="PAS"/>
    <property type="match status" value="1"/>
</dbReference>
<dbReference type="SUPFAM" id="SSF55073">
    <property type="entry name" value="Nucleotide cyclase"/>
    <property type="match status" value="1"/>
</dbReference>
<name>A0A941BNI8_9BURK</name>
<keyword evidence="8" id="KW-1185">Reference proteome</keyword>
<evidence type="ECO:0000259" key="6">
    <source>
        <dbReference type="PROSITE" id="PS50887"/>
    </source>
</evidence>
<dbReference type="PROSITE" id="PS50887">
    <property type="entry name" value="GGDEF"/>
    <property type="match status" value="1"/>
</dbReference>
<dbReference type="InterPro" id="IPR000700">
    <property type="entry name" value="PAS-assoc_C"/>
</dbReference>
<dbReference type="PROSITE" id="PS50112">
    <property type="entry name" value="PAS"/>
    <property type="match status" value="1"/>
</dbReference>
<evidence type="ECO:0000313" key="7">
    <source>
        <dbReference type="EMBL" id="MBQ0933379.1"/>
    </source>
</evidence>
<dbReference type="InterPro" id="IPR035919">
    <property type="entry name" value="EAL_sf"/>
</dbReference>
<protein>
    <submittedName>
        <fullName evidence="7">EAL domain-containing protein</fullName>
    </submittedName>
</protein>